<dbReference type="EMBL" id="BA000035">
    <property type="protein sequence ID" value="BAC17812.1"/>
    <property type="molecule type" value="Genomic_DNA"/>
</dbReference>
<dbReference type="HOGENOM" id="CLU_2632123_0_0_11"/>
<evidence type="ECO:0000313" key="1">
    <source>
        <dbReference type="EMBL" id="BAC17812.1"/>
    </source>
</evidence>
<sequence>MSNAAANREKPRAAFLSVGALTTDIFLRGVESGSGPVVGIVTLVERFEMILIRGSLFGFETALGGGTEERRPLQSAQ</sequence>
<proteinExistence type="predicted"/>
<keyword evidence="2" id="KW-1185">Reference proteome</keyword>
<organism evidence="1 2">
    <name type="scientific">Corynebacterium efficiens (strain DSM 44549 / YS-314 / AJ 12310 / JCM 11189 / NBRC 100395)</name>
    <dbReference type="NCBI Taxonomy" id="196164"/>
    <lineage>
        <taxon>Bacteria</taxon>
        <taxon>Bacillati</taxon>
        <taxon>Actinomycetota</taxon>
        <taxon>Actinomycetes</taxon>
        <taxon>Mycobacteriales</taxon>
        <taxon>Corynebacteriaceae</taxon>
        <taxon>Corynebacterium</taxon>
    </lineage>
</organism>
<protein>
    <submittedName>
        <fullName evidence="1">Uncharacterized protein</fullName>
    </submittedName>
</protein>
<name>Q8FQW5_COREF</name>
<dbReference type="AlphaFoldDB" id="Q8FQW5"/>
<evidence type="ECO:0000313" key="2">
    <source>
        <dbReference type="Proteomes" id="UP000001409"/>
    </source>
</evidence>
<dbReference type="KEGG" id="cef:CE1002"/>
<reference evidence="1 2" key="1">
    <citation type="journal article" date="2003" name="Genome Res.">
        <title>Comparative complete genome sequence analysis of the amino acid replacements responsible for the thermostability of Corynebacterium efficiens.</title>
        <authorList>
            <person name="Nishio Y."/>
            <person name="Nakamura Y."/>
            <person name="Kawarabayasi Y."/>
            <person name="Usuda Y."/>
            <person name="Kimura E."/>
            <person name="Sugimoto S."/>
            <person name="Matsui K."/>
            <person name="Yamagishi A."/>
            <person name="Kikuchi H."/>
            <person name="Ikeo K."/>
            <person name="Gojobori T."/>
        </authorList>
    </citation>
    <scope>NUCLEOTIDE SEQUENCE [LARGE SCALE GENOMIC DNA]</scope>
    <source>
        <strain evidence="2">DSM 44549 / YS-314 / AJ 12310 / JCM 11189 / NBRC 100395</strain>
    </source>
</reference>
<accession>Q8FQW5</accession>
<dbReference type="Proteomes" id="UP000001409">
    <property type="component" value="Chromosome"/>
</dbReference>